<evidence type="ECO:0000256" key="8">
    <source>
        <dbReference type="SAM" id="MobiDB-lite"/>
    </source>
</evidence>
<dbReference type="Pfam" id="PF03349">
    <property type="entry name" value="Toluene_X"/>
    <property type="match status" value="1"/>
</dbReference>
<keyword evidence="7" id="KW-0998">Cell outer membrane</keyword>
<name>A0ABP7PEG6_9GAMM</name>
<dbReference type="EMBL" id="BAABBO010000009">
    <property type="protein sequence ID" value="GAA3963209.1"/>
    <property type="molecule type" value="Genomic_DNA"/>
</dbReference>
<comment type="similarity">
    <text evidence="2">Belongs to the OmpP1/FadL family.</text>
</comment>
<evidence type="ECO:0000256" key="1">
    <source>
        <dbReference type="ARBA" id="ARBA00004571"/>
    </source>
</evidence>
<keyword evidence="4" id="KW-0812">Transmembrane</keyword>
<evidence type="ECO:0000256" key="5">
    <source>
        <dbReference type="ARBA" id="ARBA00022729"/>
    </source>
</evidence>
<comment type="subcellular location">
    <subcellularLocation>
        <location evidence="1">Cell outer membrane</location>
        <topology evidence="1">Multi-pass membrane protein</topology>
    </subcellularLocation>
</comment>
<evidence type="ECO:0000256" key="3">
    <source>
        <dbReference type="ARBA" id="ARBA00022452"/>
    </source>
</evidence>
<evidence type="ECO:0000256" key="4">
    <source>
        <dbReference type="ARBA" id="ARBA00022692"/>
    </source>
</evidence>
<dbReference type="PANTHER" id="PTHR35093:SF8">
    <property type="entry name" value="OUTER MEMBRANE PROTEIN NMB0088-RELATED"/>
    <property type="match status" value="1"/>
</dbReference>
<feature type="region of interest" description="Disordered" evidence="8">
    <location>
        <begin position="1"/>
        <end position="24"/>
    </location>
</feature>
<evidence type="ECO:0000313" key="10">
    <source>
        <dbReference type="Proteomes" id="UP001501337"/>
    </source>
</evidence>
<evidence type="ECO:0000256" key="2">
    <source>
        <dbReference type="ARBA" id="ARBA00008163"/>
    </source>
</evidence>
<dbReference type="RefSeq" id="WP_344806098.1">
    <property type="nucleotide sequence ID" value="NZ_BAABBO010000009.1"/>
</dbReference>
<dbReference type="Proteomes" id="UP001501337">
    <property type="component" value="Unassembled WGS sequence"/>
</dbReference>
<keyword evidence="3" id="KW-1134">Transmembrane beta strand</keyword>
<evidence type="ECO:0000313" key="9">
    <source>
        <dbReference type="EMBL" id="GAA3963209.1"/>
    </source>
</evidence>
<reference evidence="10" key="1">
    <citation type="journal article" date="2019" name="Int. J. Syst. Evol. Microbiol.">
        <title>The Global Catalogue of Microorganisms (GCM) 10K type strain sequencing project: providing services to taxonomists for standard genome sequencing and annotation.</title>
        <authorList>
            <consortium name="The Broad Institute Genomics Platform"/>
            <consortium name="The Broad Institute Genome Sequencing Center for Infectious Disease"/>
            <person name="Wu L."/>
            <person name="Ma J."/>
        </authorList>
    </citation>
    <scope>NUCLEOTIDE SEQUENCE [LARGE SCALE GENOMIC DNA]</scope>
    <source>
        <strain evidence="10">JCM 17555</strain>
    </source>
</reference>
<evidence type="ECO:0000256" key="6">
    <source>
        <dbReference type="ARBA" id="ARBA00023136"/>
    </source>
</evidence>
<feature type="compositionally biased region" description="Basic and acidic residues" evidence="8">
    <location>
        <begin position="1"/>
        <end position="12"/>
    </location>
</feature>
<gene>
    <name evidence="9" type="ORF">GCM10022278_21310</name>
</gene>
<keyword evidence="10" id="KW-1185">Reference proteome</keyword>
<keyword evidence="6" id="KW-0472">Membrane</keyword>
<protein>
    <submittedName>
        <fullName evidence="9">Outer membrane protein transport protein</fullName>
    </submittedName>
</protein>
<dbReference type="PANTHER" id="PTHR35093">
    <property type="entry name" value="OUTER MEMBRANE PROTEIN NMB0088-RELATED"/>
    <property type="match status" value="1"/>
</dbReference>
<comment type="caution">
    <text evidence="9">The sequence shown here is derived from an EMBL/GenBank/DDBJ whole genome shotgun (WGS) entry which is preliminary data.</text>
</comment>
<dbReference type="SUPFAM" id="SSF56935">
    <property type="entry name" value="Porins"/>
    <property type="match status" value="1"/>
</dbReference>
<organism evidence="9 10">
    <name type="scientific">Allohahella marinimesophila</name>
    <dbReference type="NCBI Taxonomy" id="1054972"/>
    <lineage>
        <taxon>Bacteria</taxon>
        <taxon>Pseudomonadati</taxon>
        <taxon>Pseudomonadota</taxon>
        <taxon>Gammaproteobacteria</taxon>
        <taxon>Oceanospirillales</taxon>
        <taxon>Hahellaceae</taxon>
        <taxon>Allohahella</taxon>
    </lineage>
</organism>
<accession>A0ABP7PEG6</accession>
<proteinExistence type="inferred from homology"/>
<evidence type="ECO:0000256" key="7">
    <source>
        <dbReference type="ARBA" id="ARBA00023237"/>
    </source>
</evidence>
<dbReference type="Gene3D" id="2.40.160.60">
    <property type="entry name" value="Outer membrane protein transport protein (OMPP1/FadL/TodX)"/>
    <property type="match status" value="1"/>
</dbReference>
<sequence>MKHEDTRSDRLQSDGLRAPTQAHLSQTPFSLRPLAYATSLLALLGGSAISGQVSAAGFQLSEHGARGLGRANAGEAAIGDTAAVLARNTAAMTRLEGINVSGVLSFIDLEVEANGTTTTASGITLPANDDNAGPNAFVPGFYSSYQLDEKLFVGFAVFSNFGLKTDYDSRFGGLDVADEASVETVNITPSIAYKLTDQVSLGFGIDYVLADAQLNTSVPAFVPGVPGTPKILDLEGDGDAFGYHLSALFELTQATRIGMQYRSSLDIDIEGDAESEFPAPFSSDGSLELNLPDIAEIAAYHEINSDWAVHGSVNYTNWERFDSLIADIDAVPTGPVTLKEENWDANLRYAIGVTHNLNERIILRGGFALDKSPVPRENRTLSIPDSDRMWFSAGASYLASDNLSLDFGISRLEGDSVEVTEVSALGNTVVAEVEGSATIASVQVNAAF</sequence>
<dbReference type="InterPro" id="IPR005017">
    <property type="entry name" value="OMPP1/FadL/TodX"/>
</dbReference>
<keyword evidence="5" id="KW-0732">Signal</keyword>